<dbReference type="EMBL" id="JAURVH010001524">
    <property type="protein sequence ID" value="KAK5919797.1"/>
    <property type="molecule type" value="Genomic_DNA"/>
</dbReference>
<keyword evidence="3" id="KW-1185">Reference proteome</keyword>
<name>A0AAN8DBC8_CHAGU</name>
<protein>
    <submittedName>
        <fullName evidence="2">Uncharacterized protein</fullName>
    </submittedName>
</protein>
<dbReference type="Proteomes" id="UP001331515">
    <property type="component" value="Unassembled WGS sequence"/>
</dbReference>
<accession>A0AAN8DBC8</accession>
<dbReference type="AlphaFoldDB" id="A0AAN8DBC8"/>
<evidence type="ECO:0000313" key="2">
    <source>
        <dbReference type="EMBL" id="KAK5919797.1"/>
    </source>
</evidence>
<evidence type="ECO:0000313" key="3">
    <source>
        <dbReference type="Proteomes" id="UP001331515"/>
    </source>
</evidence>
<sequence length="71" mass="8343">MRASADSHESQHEPLEETYETELTEKENSDQRRVAEMVSRNKLEKLLLQKEAEGICRTSALEEEIQRLIRE</sequence>
<organism evidence="2 3">
    <name type="scientific">Champsocephalus gunnari</name>
    <name type="common">Mackerel icefish</name>
    <dbReference type="NCBI Taxonomy" id="52237"/>
    <lineage>
        <taxon>Eukaryota</taxon>
        <taxon>Metazoa</taxon>
        <taxon>Chordata</taxon>
        <taxon>Craniata</taxon>
        <taxon>Vertebrata</taxon>
        <taxon>Euteleostomi</taxon>
        <taxon>Actinopterygii</taxon>
        <taxon>Neopterygii</taxon>
        <taxon>Teleostei</taxon>
        <taxon>Neoteleostei</taxon>
        <taxon>Acanthomorphata</taxon>
        <taxon>Eupercaria</taxon>
        <taxon>Perciformes</taxon>
        <taxon>Notothenioidei</taxon>
        <taxon>Channichthyidae</taxon>
        <taxon>Champsocephalus</taxon>
    </lineage>
</organism>
<feature type="compositionally biased region" description="Basic and acidic residues" evidence="1">
    <location>
        <begin position="1"/>
        <end position="15"/>
    </location>
</feature>
<comment type="caution">
    <text evidence="2">The sequence shown here is derived from an EMBL/GenBank/DDBJ whole genome shotgun (WGS) entry which is preliminary data.</text>
</comment>
<evidence type="ECO:0000256" key="1">
    <source>
        <dbReference type="SAM" id="MobiDB-lite"/>
    </source>
</evidence>
<feature type="compositionally biased region" description="Basic and acidic residues" evidence="1">
    <location>
        <begin position="23"/>
        <end position="34"/>
    </location>
</feature>
<feature type="region of interest" description="Disordered" evidence="1">
    <location>
        <begin position="1"/>
        <end position="34"/>
    </location>
</feature>
<reference evidence="2 3" key="1">
    <citation type="journal article" date="2023" name="Mol. Biol. Evol.">
        <title>Genomics of Secondarily Temperate Adaptation in the Only Non-Antarctic Icefish.</title>
        <authorList>
            <person name="Rivera-Colon A.G."/>
            <person name="Rayamajhi N."/>
            <person name="Minhas B.F."/>
            <person name="Madrigal G."/>
            <person name="Bilyk K.T."/>
            <person name="Yoon V."/>
            <person name="Hune M."/>
            <person name="Gregory S."/>
            <person name="Cheng C.H.C."/>
            <person name="Catchen J.M."/>
        </authorList>
    </citation>
    <scope>NUCLEOTIDE SEQUENCE [LARGE SCALE GENOMIC DNA]</scope>
    <source>
        <tissue evidence="2">White muscle</tissue>
    </source>
</reference>
<gene>
    <name evidence="2" type="ORF">CgunFtcFv8_023661</name>
</gene>
<proteinExistence type="predicted"/>